<evidence type="ECO:0000313" key="13">
    <source>
        <dbReference type="Proteomes" id="UP000594261"/>
    </source>
</evidence>
<evidence type="ECO:0000256" key="11">
    <source>
        <dbReference type="SAM" id="Phobius"/>
    </source>
</evidence>
<dbReference type="EnsemblPlants" id="QL08p015905:mrna">
    <property type="protein sequence ID" value="QL08p015905:mrna:CDS:1"/>
    <property type="gene ID" value="QL08p015905"/>
</dbReference>
<keyword evidence="13" id="KW-1185">Reference proteome</keyword>
<keyword evidence="4" id="KW-0433">Leucine-rich repeat</keyword>
<feature type="transmembrane region" description="Helical" evidence="11">
    <location>
        <begin position="190"/>
        <end position="213"/>
    </location>
</feature>
<evidence type="ECO:0000256" key="9">
    <source>
        <dbReference type="ARBA" id="ARBA00023170"/>
    </source>
</evidence>
<dbReference type="Pfam" id="PF00560">
    <property type="entry name" value="LRR_1"/>
    <property type="match status" value="2"/>
</dbReference>
<organism evidence="12 13">
    <name type="scientific">Quercus lobata</name>
    <name type="common">Valley oak</name>
    <dbReference type="NCBI Taxonomy" id="97700"/>
    <lineage>
        <taxon>Eukaryota</taxon>
        <taxon>Viridiplantae</taxon>
        <taxon>Streptophyta</taxon>
        <taxon>Embryophyta</taxon>
        <taxon>Tracheophyta</taxon>
        <taxon>Spermatophyta</taxon>
        <taxon>Magnoliopsida</taxon>
        <taxon>eudicotyledons</taxon>
        <taxon>Gunneridae</taxon>
        <taxon>Pentapetalae</taxon>
        <taxon>rosids</taxon>
        <taxon>fabids</taxon>
        <taxon>Fagales</taxon>
        <taxon>Fagaceae</taxon>
        <taxon>Quercus</taxon>
    </lineage>
</organism>
<evidence type="ECO:0000256" key="5">
    <source>
        <dbReference type="ARBA" id="ARBA00022692"/>
    </source>
</evidence>
<evidence type="ECO:0000256" key="8">
    <source>
        <dbReference type="ARBA" id="ARBA00023136"/>
    </source>
</evidence>
<protein>
    <submittedName>
        <fullName evidence="12">Uncharacterized protein</fullName>
    </submittedName>
</protein>
<dbReference type="InParanoid" id="A0A7N2MAY6"/>
<dbReference type="PANTHER" id="PTHR27004">
    <property type="entry name" value="RECEPTOR-LIKE PROTEIN 12 ISOFORM X1"/>
    <property type="match status" value="1"/>
</dbReference>
<dbReference type="PROSITE" id="PS51450">
    <property type="entry name" value="LRR"/>
    <property type="match status" value="1"/>
</dbReference>
<accession>A0A7N2MAY6</accession>
<dbReference type="GO" id="GO:0005886">
    <property type="term" value="C:plasma membrane"/>
    <property type="evidence" value="ECO:0007669"/>
    <property type="project" value="UniProtKB-SubCell"/>
</dbReference>
<evidence type="ECO:0000256" key="3">
    <source>
        <dbReference type="ARBA" id="ARBA00022475"/>
    </source>
</evidence>
<dbReference type="AlphaFoldDB" id="A0A7N2MAY6"/>
<sequence length="246" mass="27682">MMANEGEVMSKLSHLQFRFLNFGQFYYQDMITVTTKGLELELVSILSIFTSIEVSCNKLDGPIPEEVAALKSLYSLNISHKALSGQIPPSLGNLTQLESLDLSSNNLTGEIPMQLADLTFLAVLNFSFNKLAGRIPQGKQFATFSENSYEGNRGLCGDSLNKTRAAATGPRSPLPTFEETHLNPGIVIDWNVVSAELVFVFGLGIIIGPLMFWKRWRIWYYKHVDHILFSIFPQLYLGKEYHQRRA</sequence>
<keyword evidence="3" id="KW-1003">Cell membrane</keyword>
<evidence type="ECO:0000256" key="10">
    <source>
        <dbReference type="ARBA" id="ARBA00023180"/>
    </source>
</evidence>
<keyword evidence="8 11" id="KW-0472">Membrane</keyword>
<keyword evidence="9" id="KW-0675">Receptor</keyword>
<dbReference type="FunFam" id="3.80.10.10:FF:000111">
    <property type="entry name" value="LRR receptor-like serine/threonine-protein kinase ERECTA"/>
    <property type="match status" value="1"/>
</dbReference>
<dbReference type="Gramene" id="QL08p015905:mrna">
    <property type="protein sequence ID" value="QL08p015905:mrna:CDS:1"/>
    <property type="gene ID" value="QL08p015905"/>
</dbReference>
<dbReference type="OMA" id="CKNANNG"/>
<comment type="similarity">
    <text evidence="2">Belongs to the RLP family.</text>
</comment>
<evidence type="ECO:0000256" key="2">
    <source>
        <dbReference type="ARBA" id="ARBA00009592"/>
    </source>
</evidence>
<dbReference type="InterPro" id="IPR001611">
    <property type="entry name" value="Leu-rich_rpt"/>
</dbReference>
<keyword evidence="6" id="KW-0677">Repeat</keyword>
<reference evidence="12" key="2">
    <citation type="submission" date="2021-01" db="UniProtKB">
        <authorList>
            <consortium name="EnsemblPlants"/>
        </authorList>
    </citation>
    <scope>IDENTIFICATION</scope>
</reference>
<dbReference type="Proteomes" id="UP000594261">
    <property type="component" value="Chromosome 8"/>
</dbReference>
<dbReference type="EMBL" id="LRBV02000008">
    <property type="status" value="NOT_ANNOTATED_CDS"/>
    <property type="molecule type" value="Genomic_DNA"/>
</dbReference>
<dbReference type="PANTHER" id="PTHR27004:SF470">
    <property type="entry name" value="RECEPTOR-LIKE PROTEIN 43"/>
    <property type="match status" value="1"/>
</dbReference>
<keyword evidence="10" id="KW-0325">Glycoprotein</keyword>
<proteinExistence type="inferred from homology"/>
<dbReference type="Gene3D" id="3.80.10.10">
    <property type="entry name" value="Ribonuclease Inhibitor"/>
    <property type="match status" value="1"/>
</dbReference>
<evidence type="ECO:0000256" key="6">
    <source>
        <dbReference type="ARBA" id="ARBA00022737"/>
    </source>
</evidence>
<dbReference type="InterPro" id="IPR032675">
    <property type="entry name" value="LRR_dom_sf"/>
</dbReference>
<keyword evidence="7 11" id="KW-1133">Transmembrane helix</keyword>
<name>A0A7N2MAY6_QUELO</name>
<reference evidence="12 13" key="1">
    <citation type="journal article" date="2016" name="G3 (Bethesda)">
        <title>First Draft Assembly and Annotation of the Genome of a California Endemic Oak Quercus lobata Nee (Fagaceae).</title>
        <authorList>
            <person name="Sork V.L."/>
            <person name="Fitz-Gibbon S.T."/>
            <person name="Puiu D."/>
            <person name="Crepeau M."/>
            <person name="Gugger P.F."/>
            <person name="Sherman R."/>
            <person name="Stevens K."/>
            <person name="Langley C.H."/>
            <person name="Pellegrini M."/>
            <person name="Salzberg S.L."/>
        </authorList>
    </citation>
    <scope>NUCLEOTIDE SEQUENCE [LARGE SCALE GENOMIC DNA]</scope>
    <source>
        <strain evidence="12 13">cv. SW786</strain>
    </source>
</reference>
<dbReference type="SUPFAM" id="SSF52058">
    <property type="entry name" value="L domain-like"/>
    <property type="match status" value="1"/>
</dbReference>
<evidence type="ECO:0000313" key="12">
    <source>
        <dbReference type="EnsemblPlants" id="QL08p015905:mrna:CDS:1"/>
    </source>
</evidence>
<dbReference type="PRINTS" id="PR00019">
    <property type="entry name" value="LEURICHRPT"/>
</dbReference>
<comment type="subcellular location">
    <subcellularLocation>
        <location evidence="1">Cell membrane</location>
        <topology evidence="1">Single-pass type I membrane protein</topology>
    </subcellularLocation>
</comment>
<evidence type="ECO:0000256" key="7">
    <source>
        <dbReference type="ARBA" id="ARBA00022989"/>
    </source>
</evidence>
<keyword evidence="5 11" id="KW-0812">Transmembrane</keyword>
<evidence type="ECO:0000256" key="4">
    <source>
        <dbReference type="ARBA" id="ARBA00022614"/>
    </source>
</evidence>
<evidence type="ECO:0000256" key="1">
    <source>
        <dbReference type="ARBA" id="ARBA00004251"/>
    </source>
</evidence>